<comment type="caution">
    <text evidence="1">The sequence shown here is derived from an EMBL/GenBank/DDBJ whole genome shotgun (WGS) entry which is preliminary data.</text>
</comment>
<sequence length="121" mass="13457">MLTLDARQEALLRLPYPATFLPRLADEIRRDMPERVIGLDNRTLAAETERCYTYAAYELGITRLPVLVRWTKTDVGSGGALHREMTVDLTIRQADDPNLAAADLLAALAASHRWPTPRSGA</sequence>
<proteinExistence type="predicted"/>
<dbReference type="OrthoDB" id="6046738at2"/>
<evidence type="ECO:0000313" key="2">
    <source>
        <dbReference type="Proteomes" id="UP000306631"/>
    </source>
</evidence>
<accession>A0A4S2D3I6</accession>
<dbReference type="EMBL" id="SRYW01000003">
    <property type="protein sequence ID" value="TGY35766.1"/>
    <property type="molecule type" value="Genomic_DNA"/>
</dbReference>
<dbReference type="Proteomes" id="UP000306631">
    <property type="component" value="Unassembled WGS sequence"/>
</dbReference>
<dbReference type="RefSeq" id="WP_017356934.1">
    <property type="nucleotide sequence ID" value="NZ_SRYW01000003.1"/>
</dbReference>
<dbReference type="AlphaFoldDB" id="A0A4S2D3I6"/>
<name>A0A4S2D3I6_STEMA</name>
<reference evidence="1 2" key="1">
    <citation type="submission" date="2019-04" db="EMBL/GenBank/DDBJ databases">
        <title>Microbes associate with the intestines of laboratory mice.</title>
        <authorList>
            <person name="Navarre W."/>
            <person name="Wong E."/>
            <person name="Huang K."/>
            <person name="Tropini C."/>
            <person name="Ng K."/>
            <person name="Yu B."/>
        </authorList>
    </citation>
    <scope>NUCLEOTIDE SEQUENCE [LARGE SCALE GENOMIC DNA]</scope>
    <source>
        <strain evidence="1 2">NM62_B4-13</strain>
    </source>
</reference>
<gene>
    <name evidence="1" type="ORF">E5352_03880</name>
</gene>
<organism evidence="1 2">
    <name type="scientific">Stenotrophomonas maltophilia</name>
    <name type="common">Pseudomonas maltophilia</name>
    <name type="synonym">Xanthomonas maltophilia</name>
    <dbReference type="NCBI Taxonomy" id="40324"/>
    <lineage>
        <taxon>Bacteria</taxon>
        <taxon>Pseudomonadati</taxon>
        <taxon>Pseudomonadota</taxon>
        <taxon>Gammaproteobacteria</taxon>
        <taxon>Lysobacterales</taxon>
        <taxon>Lysobacteraceae</taxon>
        <taxon>Stenotrophomonas</taxon>
        <taxon>Stenotrophomonas maltophilia group</taxon>
    </lineage>
</organism>
<protein>
    <submittedName>
        <fullName evidence="1">Uncharacterized protein</fullName>
    </submittedName>
</protein>
<evidence type="ECO:0000313" key="1">
    <source>
        <dbReference type="EMBL" id="TGY35766.1"/>
    </source>
</evidence>